<dbReference type="RefSeq" id="XP_001747595.1">
    <property type="nucleotide sequence ID" value="XM_001747543.1"/>
</dbReference>
<dbReference type="InParanoid" id="A9V4A5"/>
<accession>A9V4A5</accession>
<feature type="domain" description="RING-CH-type" evidence="5">
    <location>
        <begin position="156"/>
        <end position="204"/>
    </location>
</feature>
<keyword evidence="1" id="KW-0479">Metal-binding</keyword>
<feature type="transmembrane region" description="Helical" evidence="4">
    <location>
        <begin position="235"/>
        <end position="255"/>
    </location>
</feature>
<keyword evidence="2" id="KW-0863">Zinc-finger</keyword>
<dbReference type="SMART" id="SM00744">
    <property type="entry name" value="RINGv"/>
    <property type="match status" value="1"/>
</dbReference>
<sequence length="285" mass="31746">MGVAGSTLAVRPWYPPEPELTGHQLQALNVLRISVLGWAISSYIKAVFLSPQRRNGHPLFLETPPDRVATLIRNFSFFSWYMSLRLLFSSQSSSSSLRWLAKQCQGLSANAVASITITAELLFDELSYAICLISHDAKAELYGRPLNPRQQPELFVCCICHDNGLASPLYTFCQESEAHLAHWSCMMAWYESDANLAKQCPLCRGGLKTIPTPVTTRVLTLLQSKRFWAGLLRRCAVVAGSNAASLLIFLLMFGLQTLRRQMRPGYVHGQALSKAIQQAALQRTD</sequence>
<evidence type="ECO:0000256" key="3">
    <source>
        <dbReference type="ARBA" id="ARBA00022833"/>
    </source>
</evidence>
<dbReference type="SUPFAM" id="SSF57850">
    <property type="entry name" value="RING/U-box"/>
    <property type="match status" value="1"/>
</dbReference>
<dbReference type="KEGG" id="mbr:MONBRDRAFT_9807"/>
<dbReference type="GeneID" id="5892841"/>
<keyword evidence="4" id="KW-0472">Membrane</keyword>
<protein>
    <recommendedName>
        <fullName evidence="5">RING-CH-type domain-containing protein</fullName>
    </recommendedName>
</protein>
<evidence type="ECO:0000313" key="7">
    <source>
        <dbReference type="Proteomes" id="UP000001357"/>
    </source>
</evidence>
<dbReference type="Gene3D" id="3.30.40.10">
    <property type="entry name" value="Zinc/RING finger domain, C3HC4 (zinc finger)"/>
    <property type="match status" value="1"/>
</dbReference>
<gene>
    <name evidence="6" type="ORF">MONBRDRAFT_9807</name>
</gene>
<keyword evidence="4" id="KW-0812">Transmembrane</keyword>
<evidence type="ECO:0000256" key="2">
    <source>
        <dbReference type="ARBA" id="ARBA00022771"/>
    </source>
</evidence>
<dbReference type="GO" id="GO:0008270">
    <property type="term" value="F:zinc ion binding"/>
    <property type="evidence" value="ECO:0007669"/>
    <property type="project" value="UniProtKB-KW"/>
</dbReference>
<keyword evidence="3" id="KW-0862">Zinc</keyword>
<name>A9V4A5_MONBE</name>
<proteinExistence type="predicted"/>
<keyword evidence="7" id="KW-1185">Reference proteome</keyword>
<dbReference type="InterPro" id="IPR011016">
    <property type="entry name" value="Znf_RING-CH"/>
</dbReference>
<evidence type="ECO:0000313" key="6">
    <source>
        <dbReference type="EMBL" id="EDQ87675.1"/>
    </source>
</evidence>
<organism evidence="6 7">
    <name type="scientific">Monosiga brevicollis</name>
    <name type="common">Choanoflagellate</name>
    <dbReference type="NCBI Taxonomy" id="81824"/>
    <lineage>
        <taxon>Eukaryota</taxon>
        <taxon>Choanoflagellata</taxon>
        <taxon>Craspedida</taxon>
        <taxon>Salpingoecidae</taxon>
        <taxon>Monosiga</taxon>
    </lineage>
</organism>
<keyword evidence="4" id="KW-1133">Transmembrane helix</keyword>
<dbReference type="InterPro" id="IPR013083">
    <property type="entry name" value="Znf_RING/FYVE/PHD"/>
</dbReference>
<evidence type="ECO:0000256" key="4">
    <source>
        <dbReference type="SAM" id="Phobius"/>
    </source>
</evidence>
<evidence type="ECO:0000256" key="1">
    <source>
        <dbReference type="ARBA" id="ARBA00022723"/>
    </source>
</evidence>
<dbReference type="Proteomes" id="UP000001357">
    <property type="component" value="Unassembled WGS sequence"/>
</dbReference>
<reference evidence="6 7" key="1">
    <citation type="journal article" date="2008" name="Nature">
        <title>The genome of the choanoflagellate Monosiga brevicollis and the origin of metazoans.</title>
        <authorList>
            <consortium name="JGI Sequencing"/>
            <person name="King N."/>
            <person name="Westbrook M.J."/>
            <person name="Young S.L."/>
            <person name="Kuo A."/>
            <person name="Abedin M."/>
            <person name="Chapman J."/>
            <person name="Fairclough S."/>
            <person name="Hellsten U."/>
            <person name="Isogai Y."/>
            <person name="Letunic I."/>
            <person name="Marr M."/>
            <person name="Pincus D."/>
            <person name="Putnam N."/>
            <person name="Rokas A."/>
            <person name="Wright K.J."/>
            <person name="Zuzow R."/>
            <person name="Dirks W."/>
            <person name="Good M."/>
            <person name="Goodstein D."/>
            <person name="Lemons D."/>
            <person name="Li W."/>
            <person name="Lyons J.B."/>
            <person name="Morris A."/>
            <person name="Nichols S."/>
            <person name="Richter D.J."/>
            <person name="Salamov A."/>
            <person name="Bork P."/>
            <person name="Lim W.A."/>
            <person name="Manning G."/>
            <person name="Miller W.T."/>
            <person name="McGinnis W."/>
            <person name="Shapiro H."/>
            <person name="Tjian R."/>
            <person name="Grigoriev I.V."/>
            <person name="Rokhsar D."/>
        </authorList>
    </citation>
    <scope>NUCLEOTIDE SEQUENCE [LARGE SCALE GENOMIC DNA]</scope>
    <source>
        <strain evidence="7">MX1 / ATCC 50154</strain>
    </source>
</reference>
<evidence type="ECO:0000259" key="5">
    <source>
        <dbReference type="SMART" id="SM00744"/>
    </source>
</evidence>
<dbReference type="AlphaFoldDB" id="A9V4A5"/>
<dbReference type="EMBL" id="CH991558">
    <property type="protein sequence ID" value="EDQ87675.1"/>
    <property type="molecule type" value="Genomic_DNA"/>
</dbReference>